<name>R4WDZ8_RIPPE</name>
<dbReference type="EMBL" id="AK418093">
    <property type="protein sequence ID" value="BAN21308.1"/>
    <property type="molecule type" value="mRNA"/>
</dbReference>
<dbReference type="AlphaFoldDB" id="R4WDZ8"/>
<sequence length="62" mass="7162">MLENGLFGGEISIKVEPNYDYETQDEEKKTEERFGFVDNAVLFSPENMECIIKTEPQPFRTG</sequence>
<evidence type="ECO:0000313" key="1">
    <source>
        <dbReference type="EMBL" id="BAN21308.1"/>
    </source>
</evidence>
<organism evidence="1">
    <name type="scientific">Riptortus pedestris</name>
    <name type="common">Bean bug</name>
    <dbReference type="NCBI Taxonomy" id="329032"/>
    <lineage>
        <taxon>Eukaryota</taxon>
        <taxon>Metazoa</taxon>
        <taxon>Ecdysozoa</taxon>
        <taxon>Arthropoda</taxon>
        <taxon>Hexapoda</taxon>
        <taxon>Insecta</taxon>
        <taxon>Pterygota</taxon>
        <taxon>Neoptera</taxon>
        <taxon>Paraneoptera</taxon>
        <taxon>Hemiptera</taxon>
        <taxon>Heteroptera</taxon>
        <taxon>Panheteroptera</taxon>
        <taxon>Pentatomomorpha</taxon>
        <taxon>Coreoidea</taxon>
        <taxon>Alydidae</taxon>
        <taxon>Riptortus</taxon>
    </lineage>
</organism>
<proteinExistence type="evidence at transcript level"/>
<protein>
    <submittedName>
        <fullName evidence="1">Unkown protein</fullName>
    </submittedName>
</protein>
<reference evidence="1" key="1">
    <citation type="journal article" date="2013" name="PLoS ONE">
        <title>Gene expression in gut symbiotic organ of stinkbug affected by extracellular bacterial symbiont.</title>
        <authorList>
            <person name="Futahashi R."/>
            <person name="Tanaka K."/>
            <person name="Tanahashi M."/>
            <person name="Nikoh N."/>
            <person name="Kikuchi Y."/>
            <person name="Lee B.L."/>
            <person name="Fukatsu T."/>
        </authorList>
    </citation>
    <scope>NUCLEOTIDE SEQUENCE</scope>
    <source>
        <tissue evidence="1">Midgut</tissue>
    </source>
</reference>
<accession>R4WDZ8</accession>